<gene>
    <name evidence="2" type="ORF">PbB2_00504</name>
</gene>
<dbReference type="InterPro" id="IPR016936">
    <property type="entry name" value="UCP029693"/>
</dbReference>
<sequence length="345" mass="37922">MDFGQRVRHSWAGLKRLVRPSPPADPFAAAQNASPVPPPAVKPARGWRGWVIAAVLVVIPIYYVMGSILTHRINDDLNFKAEDPGPGASKTVAVIAGLIDREINQTAWAPNTQPFQPAALLRYGGNMANFQSGMVKALSNITVEIESYIGRTRGTSAADPDLGKARQGLSRQPDTWLLDPWPTSSADQEYRKARTALIAYNARVAEGRAVFDVRADNLQALLSRSALDLGSSSDALEKQIGAGRKVFIDRRADKLFYFVKGQSYAYFITLRAVREDFKDVLVERRVAGLYDAMLADLATAASLQPLVVQNASPSALFMPNHLSTEGFYLLRARAKLREITDILQR</sequence>
<keyword evidence="3" id="KW-1185">Reference proteome</keyword>
<evidence type="ECO:0008006" key="4">
    <source>
        <dbReference type="Google" id="ProtNLM"/>
    </source>
</evidence>
<comment type="caution">
    <text evidence="2">The sequence shown here is derived from an EMBL/GenBank/DDBJ whole genome shotgun (WGS) entry which is preliminary data.</text>
</comment>
<proteinExistence type="predicted"/>
<dbReference type="EMBL" id="BFBR01000001">
    <property type="protein sequence ID" value="GBF56847.1"/>
    <property type="molecule type" value="Genomic_DNA"/>
</dbReference>
<keyword evidence="1" id="KW-0472">Membrane</keyword>
<name>A0A2P2E712_9PROT</name>
<dbReference type="AlphaFoldDB" id="A0A2P2E712"/>
<evidence type="ECO:0000313" key="2">
    <source>
        <dbReference type="EMBL" id="GBF56847.1"/>
    </source>
</evidence>
<evidence type="ECO:0000256" key="1">
    <source>
        <dbReference type="SAM" id="Phobius"/>
    </source>
</evidence>
<dbReference type="RefSeq" id="WP_108983693.1">
    <property type="nucleotide sequence ID" value="NZ_BFBR01000001.1"/>
</dbReference>
<organism evidence="2 3">
    <name type="scientific">Candidatus Phycosocius bacilliformis</name>
    <dbReference type="NCBI Taxonomy" id="1445552"/>
    <lineage>
        <taxon>Bacteria</taxon>
        <taxon>Pseudomonadati</taxon>
        <taxon>Pseudomonadota</taxon>
        <taxon>Alphaproteobacteria</taxon>
        <taxon>Caulobacterales</taxon>
        <taxon>Caulobacterales incertae sedis</taxon>
        <taxon>Candidatus Phycosocius</taxon>
    </lineage>
</organism>
<dbReference type="OrthoDB" id="7594726at2"/>
<keyword evidence="1" id="KW-0812">Transmembrane</keyword>
<protein>
    <recommendedName>
        <fullName evidence="4">DUF2333 domain-containing protein</fullName>
    </recommendedName>
</protein>
<reference evidence="2" key="1">
    <citation type="journal article" date="2018" name="Genome Announc.">
        <title>Draft Genome Sequence of "Candidatus Phycosocius bacilliformis," an Alphaproteobacterial Ectosymbiont of the Hydrocarbon-Producing Green Alga Botryococcus braunii.</title>
        <authorList>
            <person name="Tanabe Y."/>
            <person name="Yamaguchi H."/>
            <person name="Watanabe M.M."/>
        </authorList>
    </citation>
    <scope>NUCLEOTIDE SEQUENCE [LARGE SCALE GENOMIC DNA]</scope>
    <source>
        <strain evidence="2">BOTRYCO-2</strain>
    </source>
</reference>
<accession>A0A2P2E712</accession>
<evidence type="ECO:0000313" key="3">
    <source>
        <dbReference type="Proteomes" id="UP000245086"/>
    </source>
</evidence>
<feature type="transmembrane region" description="Helical" evidence="1">
    <location>
        <begin position="47"/>
        <end position="65"/>
    </location>
</feature>
<dbReference type="Proteomes" id="UP000245086">
    <property type="component" value="Unassembled WGS sequence"/>
</dbReference>
<dbReference type="Pfam" id="PF10095">
    <property type="entry name" value="DUF2333"/>
    <property type="match status" value="2"/>
</dbReference>
<keyword evidence="1" id="KW-1133">Transmembrane helix</keyword>